<evidence type="ECO:0000256" key="7">
    <source>
        <dbReference type="SAM" id="Phobius"/>
    </source>
</evidence>
<dbReference type="CDD" id="cd06225">
    <property type="entry name" value="HAMP"/>
    <property type="match status" value="1"/>
</dbReference>
<dbReference type="SUPFAM" id="SSF158472">
    <property type="entry name" value="HAMP domain-like"/>
    <property type="match status" value="1"/>
</dbReference>
<keyword evidence="10" id="KW-1185">Reference proteome</keyword>
<feature type="domain" description="HAMP" evidence="8">
    <location>
        <begin position="298"/>
        <end position="350"/>
    </location>
</feature>
<dbReference type="EMBL" id="WHOC01000089">
    <property type="protein sequence ID" value="NOU87608.1"/>
    <property type="molecule type" value="Genomic_DNA"/>
</dbReference>
<organism evidence="9 10">
    <name type="scientific">Paenibacillus germinis</name>
    <dbReference type="NCBI Taxonomy" id="2654979"/>
    <lineage>
        <taxon>Bacteria</taxon>
        <taxon>Bacillati</taxon>
        <taxon>Bacillota</taxon>
        <taxon>Bacilli</taxon>
        <taxon>Bacillales</taxon>
        <taxon>Paenibacillaceae</taxon>
        <taxon>Paenibacillus</taxon>
    </lineage>
</organism>
<evidence type="ECO:0000313" key="9">
    <source>
        <dbReference type="EMBL" id="NOU87608.1"/>
    </source>
</evidence>
<dbReference type="InterPro" id="IPR010559">
    <property type="entry name" value="Sig_transdc_His_kin_internal"/>
</dbReference>
<protein>
    <submittedName>
        <fullName evidence="9">HAMP domain-containing protein</fullName>
    </submittedName>
</protein>
<evidence type="ECO:0000313" key="10">
    <source>
        <dbReference type="Proteomes" id="UP000658690"/>
    </source>
</evidence>
<evidence type="ECO:0000256" key="6">
    <source>
        <dbReference type="ARBA" id="ARBA00023136"/>
    </source>
</evidence>
<dbReference type="SMART" id="SM00304">
    <property type="entry name" value="HAMP"/>
    <property type="match status" value="1"/>
</dbReference>
<dbReference type="Pfam" id="PF00672">
    <property type="entry name" value="HAMP"/>
    <property type="match status" value="1"/>
</dbReference>
<keyword evidence="7" id="KW-1133">Transmembrane helix</keyword>
<keyword evidence="4" id="KW-0808">Transferase</keyword>
<evidence type="ECO:0000256" key="3">
    <source>
        <dbReference type="ARBA" id="ARBA00022553"/>
    </source>
</evidence>
<evidence type="ECO:0000256" key="4">
    <source>
        <dbReference type="ARBA" id="ARBA00022679"/>
    </source>
</evidence>
<evidence type="ECO:0000256" key="2">
    <source>
        <dbReference type="ARBA" id="ARBA00022475"/>
    </source>
</evidence>
<dbReference type="Gene3D" id="3.30.565.10">
    <property type="entry name" value="Histidine kinase-like ATPase, C-terminal domain"/>
    <property type="match status" value="1"/>
</dbReference>
<dbReference type="InterPro" id="IPR003594">
    <property type="entry name" value="HATPase_dom"/>
</dbReference>
<dbReference type="Pfam" id="PF06580">
    <property type="entry name" value="His_kinase"/>
    <property type="match status" value="1"/>
</dbReference>
<feature type="transmembrane region" description="Helical" evidence="7">
    <location>
        <begin position="277"/>
        <end position="296"/>
    </location>
</feature>
<keyword evidence="5" id="KW-0418">Kinase</keyword>
<comment type="caution">
    <text evidence="9">The sequence shown here is derived from an EMBL/GenBank/DDBJ whole genome shotgun (WGS) entry which is preliminary data.</text>
</comment>
<dbReference type="SUPFAM" id="SSF55874">
    <property type="entry name" value="ATPase domain of HSP90 chaperone/DNA topoisomerase II/histidine kinase"/>
    <property type="match status" value="1"/>
</dbReference>
<evidence type="ECO:0000256" key="5">
    <source>
        <dbReference type="ARBA" id="ARBA00022777"/>
    </source>
</evidence>
<feature type="transmembrane region" description="Helical" evidence="7">
    <location>
        <begin position="17"/>
        <end position="35"/>
    </location>
</feature>
<dbReference type="PANTHER" id="PTHR34220">
    <property type="entry name" value="SENSOR HISTIDINE KINASE YPDA"/>
    <property type="match status" value="1"/>
</dbReference>
<keyword evidence="2" id="KW-1003">Cell membrane</keyword>
<evidence type="ECO:0000256" key="1">
    <source>
        <dbReference type="ARBA" id="ARBA00004651"/>
    </source>
</evidence>
<accession>A0ABX1Z6T9</accession>
<reference evidence="9 10" key="1">
    <citation type="submission" date="2019-10" db="EMBL/GenBank/DDBJ databases">
        <title>Description of Paenibacillus choica sp. nov.</title>
        <authorList>
            <person name="Carlier A."/>
            <person name="Qi S."/>
        </authorList>
    </citation>
    <scope>NUCLEOTIDE SEQUENCE [LARGE SCALE GENOMIC DNA]</scope>
    <source>
        <strain evidence="9 10">LMG 31460</strain>
    </source>
</reference>
<evidence type="ECO:0000259" key="8">
    <source>
        <dbReference type="PROSITE" id="PS50885"/>
    </source>
</evidence>
<sequence>MQLIVQLWMNRSLRTKLFVLMIVVAVIPNIITNMITQVYYRDITKEIEIDRMQRSINQTSSNLDATLKTIVSDMFYFIAYSDQGDELLQADAAPGGLTEDMRKASKQLGNFRMRYPGDVDSVFFYRDDGVFFHDYGLSMNESVDPYHMQWYSHFQQKSSEIWGQPSNELLFNQDKSAKTVYIMMGMYGLQGHDGMLVVRLNPDIFGKYFQHLTSVNTAIQIQNKLGDTLYVSSNEFKNVSDGHLVQFQEHVADGEFLINVSISEELIYKRINQIKKINTIIVSLSIILAFMLSLLFSSKLTRQLRNLLHVMRKVEKGDFQVAAPVPYQDEISKLSLVFNQMVKKISLLIGEVYDTRMEKMAAQLRQREAVILALQNQINPHFLYNTLETINCRAIIHQTPDISVMCTSLAQFFRYAIEKRQVIVPLHKEIEHVRTYLRIQEERFGELLVDIEIPDELLPCPIVKLTLQPLLENAFNYGFTEEGEYGLRIWGEECDGNCVLFVEDNGVGISEEKREHFNRLFADTGNEETDIQEAGATPLLTDEEEPSPLANSAMPRTTGIGLLNVHRRIRLLFGKPYGLYLLPTPGGGVTVQMTVPWKNKEVPL</sequence>
<proteinExistence type="predicted"/>
<dbReference type="Pfam" id="PF02518">
    <property type="entry name" value="HATPase_c"/>
    <property type="match status" value="1"/>
</dbReference>
<dbReference type="InterPro" id="IPR003660">
    <property type="entry name" value="HAMP_dom"/>
</dbReference>
<keyword evidence="7" id="KW-0812">Transmembrane</keyword>
<dbReference type="InterPro" id="IPR036890">
    <property type="entry name" value="HATPase_C_sf"/>
</dbReference>
<dbReference type="RefSeq" id="WP_171690756.1">
    <property type="nucleotide sequence ID" value="NZ_WHOC01000089.1"/>
</dbReference>
<dbReference type="Gene3D" id="6.10.340.10">
    <property type="match status" value="1"/>
</dbReference>
<keyword evidence="6 7" id="KW-0472">Membrane</keyword>
<dbReference type="Proteomes" id="UP000658690">
    <property type="component" value="Unassembled WGS sequence"/>
</dbReference>
<comment type="subcellular location">
    <subcellularLocation>
        <location evidence="1">Cell membrane</location>
        <topology evidence="1">Multi-pass membrane protein</topology>
    </subcellularLocation>
</comment>
<keyword evidence="3" id="KW-0597">Phosphoprotein</keyword>
<dbReference type="PROSITE" id="PS50885">
    <property type="entry name" value="HAMP"/>
    <property type="match status" value="1"/>
</dbReference>
<gene>
    <name evidence="9" type="ORF">GC102_17770</name>
</gene>
<name>A0ABX1Z6T9_9BACL</name>
<dbReference type="InterPro" id="IPR050640">
    <property type="entry name" value="Bact_2-comp_sensor_kinase"/>
</dbReference>
<dbReference type="PANTHER" id="PTHR34220:SF7">
    <property type="entry name" value="SENSOR HISTIDINE KINASE YPDA"/>
    <property type="match status" value="1"/>
</dbReference>